<reference evidence="8 9" key="1">
    <citation type="submission" date="2023-08" db="EMBL/GenBank/DDBJ databases">
        <title>Arthrobacter horti sp. nov., isolated from forest soil.</title>
        <authorList>
            <person name="Park M."/>
        </authorList>
    </citation>
    <scope>NUCLEOTIDE SEQUENCE [LARGE SCALE GENOMIC DNA]</scope>
    <source>
        <strain evidence="8 9">YJM1</strain>
    </source>
</reference>
<feature type="transmembrane region" description="Helical" evidence="6">
    <location>
        <begin position="225"/>
        <end position="246"/>
    </location>
</feature>
<keyword evidence="3 6" id="KW-1133">Transmembrane helix</keyword>
<dbReference type="RefSeq" id="WP_305995697.1">
    <property type="nucleotide sequence ID" value="NZ_JAVALS010000002.1"/>
</dbReference>
<evidence type="ECO:0000256" key="4">
    <source>
        <dbReference type="ARBA" id="ARBA00023136"/>
    </source>
</evidence>
<gene>
    <name evidence="8" type="ORF">Q9R02_05740</name>
</gene>
<evidence type="ECO:0000256" key="1">
    <source>
        <dbReference type="ARBA" id="ARBA00004651"/>
    </source>
</evidence>
<feature type="transmembrane region" description="Helical" evidence="6">
    <location>
        <begin position="98"/>
        <end position="115"/>
    </location>
</feature>
<feature type="transmembrane region" description="Helical" evidence="6">
    <location>
        <begin position="292"/>
        <end position="311"/>
    </location>
</feature>
<feature type="compositionally biased region" description="Polar residues" evidence="5">
    <location>
        <begin position="1"/>
        <end position="17"/>
    </location>
</feature>
<dbReference type="InterPro" id="IPR051788">
    <property type="entry name" value="MFS_Transporter"/>
</dbReference>
<evidence type="ECO:0000256" key="3">
    <source>
        <dbReference type="ARBA" id="ARBA00022989"/>
    </source>
</evidence>
<dbReference type="PANTHER" id="PTHR23514">
    <property type="entry name" value="BYPASS OF STOP CODON PROTEIN 6"/>
    <property type="match status" value="1"/>
</dbReference>
<dbReference type="InterPro" id="IPR020846">
    <property type="entry name" value="MFS_dom"/>
</dbReference>
<dbReference type="InterPro" id="IPR011701">
    <property type="entry name" value="MFS"/>
</dbReference>
<feature type="transmembrane region" description="Helical" evidence="6">
    <location>
        <begin position="317"/>
        <end position="347"/>
    </location>
</feature>
<dbReference type="Gene3D" id="1.20.1250.20">
    <property type="entry name" value="MFS general substrate transporter like domains"/>
    <property type="match status" value="2"/>
</dbReference>
<feature type="transmembrane region" description="Helical" evidence="6">
    <location>
        <begin position="68"/>
        <end position="91"/>
    </location>
</feature>
<evidence type="ECO:0000256" key="2">
    <source>
        <dbReference type="ARBA" id="ARBA00022692"/>
    </source>
</evidence>
<name>A0ABT9INB8_9MICC</name>
<evidence type="ECO:0000313" key="8">
    <source>
        <dbReference type="EMBL" id="MDP5226654.1"/>
    </source>
</evidence>
<dbReference type="Pfam" id="PF07690">
    <property type="entry name" value="MFS_1"/>
    <property type="match status" value="1"/>
</dbReference>
<dbReference type="InterPro" id="IPR036259">
    <property type="entry name" value="MFS_trans_sf"/>
</dbReference>
<accession>A0ABT9INB8</accession>
<dbReference type="Proteomes" id="UP001232725">
    <property type="component" value="Unassembled WGS sequence"/>
</dbReference>
<dbReference type="PROSITE" id="PS50850">
    <property type="entry name" value="MFS"/>
    <property type="match status" value="1"/>
</dbReference>
<evidence type="ECO:0000256" key="5">
    <source>
        <dbReference type="SAM" id="MobiDB-lite"/>
    </source>
</evidence>
<feature type="transmembrane region" description="Helical" evidence="6">
    <location>
        <begin position="36"/>
        <end position="56"/>
    </location>
</feature>
<dbReference type="SUPFAM" id="SSF103473">
    <property type="entry name" value="MFS general substrate transporter"/>
    <property type="match status" value="1"/>
</dbReference>
<feature type="transmembrane region" description="Helical" evidence="6">
    <location>
        <begin position="258"/>
        <end position="280"/>
    </location>
</feature>
<keyword evidence="9" id="KW-1185">Reference proteome</keyword>
<keyword evidence="4 6" id="KW-0472">Membrane</keyword>
<dbReference type="PANTHER" id="PTHR23514:SF13">
    <property type="entry name" value="INNER MEMBRANE PROTEIN YBJJ"/>
    <property type="match status" value="1"/>
</dbReference>
<feature type="region of interest" description="Disordered" evidence="5">
    <location>
        <begin position="1"/>
        <end position="30"/>
    </location>
</feature>
<feature type="transmembrane region" description="Helical" evidence="6">
    <location>
        <begin position="156"/>
        <end position="179"/>
    </location>
</feature>
<proteinExistence type="predicted"/>
<comment type="caution">
    <text evidence="8">The sequence shown here is derived from an EMBL/GenBank/DDBJ whole genome shotgun (WGS) entry which is preliminary data.</text>
</comment>
<organism evidence="8 9">
    <name type="scientific">Arthrobacter horti</name>
    <dbReference type="NCBI Taxonomy" id="3068273"/>
    <lineage>
        <taxon>Bacteria</taxon>
        <taxon>Bacillati</taxon>
        <taxon>Actinomycetota</taxon>
        <taxon>Actinomycetes</taxon>
        <taxon>Micrococcales</taxon>
        <taxon>Micrococcaceae</taxon>
        <taxon>Arthrobacter</taxon>
    </lineage>
</organism>
<sequence>MTQQTGPGGRHTSQTRLQAPPGRGPVSGPRLTRHRVASAAAFFLQGFLFITMTTHLPQIQGQFGLDPATLSLLLLAMVILAGAGSFLAGAVARRADSARALALGLGLIGFGVVGAGLAPGLAVFCAALAVYGVGLGTVDAAMNMQGVALEHRLGRTLLPGFHAAWTAGGIAATLAALAFGDVPMAASVAPFGAVALLLMALPFLRRDRGQAVEGGEHAVSIPWKRLLLVGLVLVLFYMVDTAASTWGPAYLHTLFGTGVGNVAVATLPYLVASLLARLAGDRAVARFGAVPLLRAAAVLSAAALAVVVLATTAELAVVGFALLGFGAGIIAPLSFSAAGAIAAAAGGAADDGVRRARVDSVIARFNQFNYVGALFGSVLTGLVGADSLRYGFALPLVLVLAIVPLARAFRED</sequence>
<keyword evidence="2 6" id="KW-0812">Transmembrane</keyword>
<evidence type="ECO:0000313" key="9">
    <source>
        <dbReference type="Proteomes" id="UP001232725"/>
    </source>
</evidence>
<evidence type="ECO:0000256" key="6">
    <source>
        <dbReference type="SAM" id="Phobius"/>
    </source>
</evidence>
<evidence type="ECO:0000259" key="7">
    <source>
        <dbReference type="PROSITE" id="PS50850"/>
    </source>
</evidence>
<feature type="transmembrane region" description="Helical" evidence="6">
    <location>
        <begin position="391"/>
        <end position="409"/>
    </location>
</feature>
<protein>
    <submittedName>
        <fullName evidence="8">MFS transporter</fullName>
    </submittedName>
</protein>
<feature type="transmembrane region" description="Helical" evidence="6">
    <location>
        <begin position="121"/>
        <end position="144"/>
    </location>
</feature>
<feature type="transmembrane region" description="Helical" evidence="6">
    <location>
        <begin position="185"/>
        <end position="204"/>
    </location>
</feature>
<comment type="subcellular location">
    <subcellularLocation>
        <location evidence="1">Cell membrane</location>
        <topology evidence="1">Multi-pass membrane protein</topology>
    </subcellularLocation>
</comment>
<feature type="transmembrane region" description="Helical" evidence="6">
    <location>
        <begin position="368"/>
        <end position="385"/>
    </location>
</feature>
<feature type="domain" description="Major facilitator superfamily (MFS) profile" evidence="7">
    <location>
        <begin position="226"/>
        <end position="412"/>
    </location>
</feature>
<dbReference type="EMBL" id="JAVALS010000002">
    <property type="protein sequence ID" value="MDP5226654.1"/>
    <property type="molecule type" value="Genomic_DNA"/>
</dbReference>